<dbReference type="AlphaFoldDB" id="A0A7C8GVN6"/>
<keyword evidence="1" id="KW-0472">Membrane</keyword>
<feature type="transmembrane region" description="Helical" evidence="1">
    <location>
        <begin position="32"/>
        <end position="50"/>
    </location>
</feature>
<evidence type="ECO:0000256" key="1">
    <source>
        <dbReference type="SAM" id="Phobius"/>
    </source>
</evidence>
<evidence type="ECO:0008006" key="4">
    <source>
        <dbReference type="Google" id="ProtNLM"/>
    </source>
</evidence>
<sequence>MSMTFLILFCIVIIFLLWFFFYRFGFHQSNKLIKYILSIISGSGIVLVYLKMSFFSQGYQQIFDMIIIILLTAVFGISLLFAISIDLLLRKK</sequence>
<feature type="transmembrane region" description="Helical" evidence="1">
    <location>
        <begin position="62"/>
        <end position="89"/>
    </location>
</feature>
<keyword evidence="3" id="KW-1185">Reference proteome</keyword>
<evidence type="ECO:0000313" key="2">
    <source>
        <dbReference type="EMBL" id="KAB8138203.1"/>
    </source>
</evidence>
<dbReference type="EMBL" id="WEID01000026">
    <property type="protein sequence ID" value="KAB8138203.1"/>
    <property type="molecule type" value="Genomic_DNA"/>
</dbReference>
<dbReference type="Proteomes" id="UP000480246">
    <property type="component" value="Unassembled WGS sequence"/>
</dbReference>
<keyword evidence="1" id="KW-0812">Transmembrane</keyword>
<gene>
    <name evidence="2" type="ORF">F9U64_06125</name>
</gene>
<comment type="caution">
    <text evidence="2">The sequence shown here is derived from an EMBL/GenBank/DDBJ whole genome shotgun (WGS) entry which is preliminary data.</text>
</comment>
<reference evidence="2 3" key="1">
    <citation type="submission" date="2019-10" db="EMBL/GenBank/DDBJ databases">
        <title>Gracilibacillus sp. nov. isolated from rice seeds.</title>
        <authorList>
            <person name="He S."/>
        </authorList>
    </citation>
    <scope>NUCLEOTIDE SEQUENCE [LARGE SCALE GENOMIC DNA]</scope>
    <source>
        <strain evidence="2 3">TD8</strain>
    </source>
</reference>
<accession>A0A7C8GVN6</accession>
<proteinExistence type="predicted"/>
<dbReference type="RefSeq" id="WP_153402119.1">
    <property type="nucleotide sequence ID" value="NZ_ML762426.1"/>
</dbReference>
<protein>
    <recommendedName>
        <fullName evidence="4">YesK-like protein</fullName>
    </recommendedName>
</protein>
<evidence type="ECO:0000313" key="3">
    <source>
        <dbReference type="Proteomes" id="UP000480246"/>
    </source>
</evidence>
<feature type="transmembrane region" description="Helical" evidence="1">
    <location>
        <begin position="6"/>
        <end position="25"/>
    </location>
</feature>
<keyword evidence="1" id="KW-1133">Transmembrane helix</keyword>
<name>A0A7C8GVN6_9BACI</name>
<dbReference type="OrthoDB" id="9905702at2"/>
<organism evidence="2 3">
    <name type="scientific">Gracilibacillus oryzae</name>
    <dbReference type="NCBI Taxonomy" id="1672701"/>
    <lineage>
        <taxon>Bacteria</taxon>
        <taxon>Bacillati</taxon>
        <taxon>Bacillota</taxon>
        <taxon>Bacilli</taxon>
        <taxon>Bacillales</taxon>
        <taxon>Bacillaceae</taxon>
        <taxon>Gracilibacillus</taxon>
    </lineage>
</organism>